<accession>A0A915K707</accession>
<sequence length="83" mass="8859">MSIVSKILRTSLKWLDDLIKIHLIADEALDAEVVPNIDRDGVKTPGGDLDDDGDKSIASDGSAVSTKSFSPTRKCHHSSSHGS</sequence>
<feature type="compositionally biased region" description="Polar residues" evidence="1">
    <location>
        <begin position="62"/>
        <end position="71"/>
    </location>
</feature>
<organism evidence="2 3">
    <name type="scientific">Romanomermis culicivorax</name>
    <name type="common">Nematode worm</name>
    <dbReference type="NCBI Taxonomy" id="13658"/>
    <lineage>
        <taxon>Eukaryota</taxon>
        <taxon>Metazoa</taxon>
        <taxon>Ecdysozoa</taxon>
        <taxon>Nematoda</taxon>
        <taxon>Enoplea</taxon>
        <taxon>Dorylaimia</taxon>
        <taxon>Mermithida</taxon>
        <taxon>Mermithoidea</taxon>
        <taxon>Mermithidae</taxon>
        <taxon>Romanomermis</taxon>
    </lineage>
</organism>
<name>A0A915K707_ROMCU</name>
<evidence type="ECO:0000313" key="2">
    <source>
        <dbReference type="Proteomes" id="UP000887565"/>
    </source>
</evidence>
<dbReference type="AlphaFoldDB" id="A0A915K707"/>
<reference evidence="3" key="1">
    <citation type="submission" date="2022-11" db="UniProtKB">
        <authorList>
            <consortium name="WormBaseParasite"/>
        </authorList>
    </citation>
    <scope>IDENTIFICATION</scope>
</reference>
<proteinExistence type="predicted"/>
<feature type="region of interest" description="Disordered" evidence="1">
    <location>
        <begin position="37"/>
        <end position="83"/>
    </location>
</feature>
<dbReference type="WBParaSite" id="nRc.2.0.1.t33677-RA">
    <property type="protein sequence ID" value="nRc.2.0.1.t33677-RA"/>
    <property type="gene ID" value="nRc.2.0.1.g33677"/>
</dbReference>
<protein>
    <submittedName>
        <fullName evidence="3">Uncharacterized protein</fullName>
    </submittedName>
</protein>
<feature type="compositionally biased region" description="Basic residues" evidence="1">
    <location>
        <begin position="73"/>
        <end position="83"/>
    </location>
</feature>
<evidence type="ECO:0000256" key="1">
    <source>
        <dbReference type="SAM" id="MobiDB-lite"/>
    </source>
</evidence>
<keyword evidence="2" id="KW-1185">Reference proteome</keyword>
<dbReference type="Proteomes" id="UP000887565">
    <property type="component" value="Unplaced"/>
</dbReference>
<evidence type="ECO:0000313" key="3">
    <source>
        <dbReference type="WBParaSite" id="nRc.2.0.1.t33677-RA"/>
    </source>
</evidence>